<dbReference type="InterPro" id="IPR011916">
    <property type="entry name" value="LipoPS_heptosylTferase-III"/>
</dbReference>
<dbReference type="Gene3D" id="3.40.50.2000">
    <property type="entry name" value="Glycogen Phosphorylase B"/>
    <property type="match status" value="2"/>
</dbReference>
<dbReference type="Proteomes" id="UP000253046">
    <property type="component" value="Unassembled WGS sequence"/>
</dbReference>
<dbReference type="GO" id="GO:0005829">
    <property type="term" value="C:cytosol"/>
    <property type="evidence" value="ECO:0007669"/>
    <property type="project" value="TreeGrafter"/>
</dbReference>
<evidence type="ECO:0000256" key="1">
    <source>
        <dbReference type="ARBA" id="ARBA00022676"/>
    </source>
</evidence>
<reference evidence="3 4" key="1">
    <citation type="submission" date="2018-06" db="EMBL/GenBank/DDBJ databases">
        <title>Genomic Encyclopedia of Type Strains, Phase IV (KMG-IV): sequencing the most valuable type-strain genomes for metagenomic binning, comparative biology and taxonomic classification.</title>
        <authorList>
            <person name="Goeker M."/>
        </authorList>
    </citation>
    <scope>NUCLEOTIDE SEQUENCE [LARGE SCALE GENOMIC DNA]</scope>
    <source>
        <strain evidence="3 4">DSM 30166</strain>
    </source>
</reference>
<keyword evidence="4" id="KW-1185">Reference proteome</keyword>
<name>A0A366HZU7_9GAMM</name>
<evidence type="ECO:0000313" key="3">
    <source>
        <dbReference type="EMBL" id="RBP59240.1"/>
    </source>
</evidence>
<keyword evidence="2 3" id="KW-0808">Transferase</keyword>
<dbReference type="RefSeq" id="WP_113868690.1">
    <property type="nucleotide sequence ID" value="NZ_AGJP01000001.1"/>
</dbReference>
<keyword evidence="1" id="KW-0328">Glycosyltransferase</keyword>
<accession>A0A366HZU7</accession>
<evidence type="ECO:0000256" key="2">
    <source>
        <dbReference type="ARBA" id="ARBA00022679"/>
    </source>
</evidence>
<dbReference type="PANTHER" id="PTHR30160">
    <property type="entry name" value="TETRAACYLDISACCHARIDE 4'-KINASE-RELATED"/>
    <property type="match status" value="1"/>
</dbReference>
<dbReference type="NCBIfam" id="NF007742">
    <property type="entry name" value="PRK10422.1"/>
    <property type="match status" value="1"/>
</dbReference>
<dbReference type="InterPro" id="IPR051199">
    <property type="entry name" value="LPS_LOS_Heptosyltrfase"/>
</dbReference>
<dbReference type="InterPro" id="IPR002201">
    <property type="entry name" value="Glyco_trans_9"/>
</dbReference>
<dbReference type="GO" id="GO:0008713">
    <property type="term" value="F:ADP-heptose-lipopolysaccharide heptosyltransferase activity"/>
    <property type="evidence" value="ECO:0007669"/>
    <property type="project" value="TreeGrafter"/>
</dbReference>
<dbReference type="AlphaFoldDB" id="A0A366HZU7"/>
<evidence type="ECO:0000313" key="4">
    <source>
        <dbReference type="Proteomes" id="UP000253046"/>
    </source>
</evidence>
<protein>
    <submittedName>
        <fullName evidence="3">Heptosyltransferase-3</fullName>
    </submittedName>
</protein>
<dbReference type="Pfam" id="PF01075">
    <property type="entry name" value="Glyco_transf_9"/>
    <property type="match status" value="1"/>
</dbReference>
<organism evidence="3 4">
    <name type="scientific">Brenneria salicis ATCC 15712 = DSM 30166</name>
    <dbReference type="NCBI Taxonomy" id="714314"/>
    <lineage>
        <taxon>Bacteria</taxon>
        <taxon>Pseudomonadati</taxon>
        <taxon>Pseudomonadota</taxon>
        <taxon>Gammaproteobacteria</taxon>
        <taxon>Enterobacterales</taxon>
        <taxon>Pectobacteriaceae</taxon>
        <taxon>Brenneria</taxon>
    </lineage>
</organism>
<sequence>MNNVYQSYQKILIIKLRFHGDMLLTTPLISTLKANYPNAKIDVLLYEDTIPILSENKDINVLHGIKRKQNSVLNTLESIFHVVVKLRKNHYDLIINLADQWLIAPLIKLTNSPKKISLNFNHRQSFLWQYCFDEIITPEGTHIVEHNLSILKSLNITVLKTKTVMDYDIQHWEEIHTQLIQLNADKKYIVIQPTARQIFKCWDNNKFAEVIDNIQSYGLNVILTSGPGKEDQQCIKAIAELCQSPPITYFAGRTTFPQLAALIDHAELFIGVDSAPMHMAAALETPLVCLFGATNHQFWRPWSDNKILIWAGNYQTVPQRSEIDRKYKYLSCIPAKDVTKAALTMLSENTKISQPVTSL</sequence>
<dbReference type="CDD" id="cd03789">
    <property type="entry name" value="GT9_LPS_heptosyltransferase"/>
    <property type="match status" value="1"/>
</dbReference>
<proteinExistence type="predicted"/>
<dbReference type="GO" id="GO:0009244">
    <property type="term" value="P:lipopolysaccharide core region biosynthetic process"/>
    <property type="evidence" value="ECO:0007669"/>
    <property type="project" value="TreeGrafter"/>
</dbReference>
<comment type="caution">
    <text evidence="3">The sequence shown here is derived from an EMBL/GenBank/DDBJ whole genome shotgun (WGS) entry which is preliminary data.</text>
</comment>
<gene>
    <name evidence="3" type="ORF">DES54_1413</name>
</gene>
<dbReference type="SUPFAM" id="SSF53756">
    <property type="entry name" value="UDP-Glycosyltransferase/glycogen phosphorylase"/>
    <property type="match status" value="1"/>
</dbReference>
<dbReference type="NCBIfam" id="TIGR02201">
    <property type="entry name" value="heptsyl_trn_III"/>
    <property type="match status" value="1"/>
</dbReference>
<dbReference type="EMBL" id="QNRY01000041">
    <property type="protein sequence ID" value="RBP59240.1"/>
    <property type="molecule type" value="Genomic_DNA"/>
</dbReference>
<dbReference type="OrthoDB" id="9781892at2"/>
<dbReference type="PANTHER" id="PTHR30160:SF1">
    <property type="entry name" value="LIPOPOLYSACCHARIDE 1,2-N-ACETYLGLUCOSAMINETRANSFERASE-RELATED"/>
    <property type="match status" value="1"/>
</dbReference>